<dbReference type="AlphaFoldDB" id="A0A5B7CMT3"/>
<feature type="compositionally biased region" description="Basic and acidic residues" evidence="1">
    <location>
        <begin position="29"/>
        <end position="58"/>
    </location>
</feature>
<dbReference type="Proteomes" id="UP000324222">
    <property type="component" value="Unassembled WGS sequence"/>
</dbReference>
<gene>
    <name evidence="2" type="ORF">E2C01_003102</name>
</gene>
<evidence type="ECO:0000256" key="1">
    <source>
        <dbReference type="SAM" id="MobiDB-lite"/>
    </source>
</evidence>
<dbReference type="OrthoDB" id="6374545at2759"/>
<dbReference type="EMBL" id="VSRR010000118">
    <property type="protein sequence ID" value="MPC10465.1"/>
    <property type="molecule type" value="Genomic_DNA"/>
</dbReference>
<evidence type="ECO:0000313" key="3">
    <source>
        <dbReference type="Proteomes" id="UP000324222"/>
    </source>
</evidence>
<reference evidence="2 3" key="1">
    <citation type="submission" date="2019-05" db="EMBL/GenBank/DDBJ databases">
        <title>Another draft genome of Portunus trituberculatus and its Hox gene families provides insights of decapod evolution.</title>
        <authorList>
            <person name="Jeong J.-H."/>
            <person name="Song I."/>
            <person name="Kim S."/>
            <person name="Choi T."/>
            <person name="Kim D."/>
            <person name="Ryu S."/>
            <person name="Kim W."/>
        </authorList>
    </citation>
    <scope>NUCLEOTIDE SEQUENCE [LARGE SCALE GENOMIC DNA]</scope>
    <source>
        <tissue evidence="2">Muscle</tissue>
    </source>
</reference>
<feature type="region of interest" description="Disordered" evidence="1">
    <location>
        <begin position="147"/>
        <end position="184"/>
    </location>
</feature>
<proteinExistence type="predicted"/>
<feature type="region of interest" description="Disordered" evidence="1">
    <location>
        <begin position="1"/>
        <end position="61"/>
    </location>
</feature>
<feature type="compositionally biased region" description="Basic residues" evidence="1">
    <location>
        <begin position="161"/>
        <end position="177"/>
    </location>
</feature>
<name>A0A5B7CMT3_PORTR</name>
<accession>A0A5B7CMT3</accession>
<sequence>MLVGGGKPTCLEAHEVARSRARKPQKITRLAESRKKTTPRDPKYRSRVEDQGQHRDLKSGSSEVTLGRCCTSFLGASPSLTFTFLLQQATMSELRRESMAPFTLPSPWTPAPLCCTQERFSPVAGETRGPGISLAASPALSACGKTTRMKQNEKNVNRSGRPLRRMPRRKSRAKGGRGRPGIAI</sequence>
<protein>
    <submittedName>
        <fullName evidence="2">Uncharacterized protein</fullName>
    </submittedName>
</protein>
<keyword evidence="3" id="KW-1185">Reference proteome</keyword>
<evidence type="ECO:0000313" key="2">
    <source>
        <dbReference type="EMBL" id="MPC10465.1"/>
    </source>
</evidence>
<organism evidence="2 3">
    <name type="scientific">Portunus trituberculatus</name>
    <name type="common">Swimming crab</name>
    <name type="synonym">Neptunus trituberculatus</name>
    <dbReference type="NCBI Taxonomy" id="210409"/>
    <lineage>
        <taxon>Eukaryota</taxon>
        <taxon>Metazoa</taxon>
        <taxon>Ecdysozoa</taxon>
        <taxon>Arthropoda</taxon>
        <taxon>Crustacea</taxon>
        <taxon>Multicrustacea</taxon>
        <taxon>Malacostraca</taxon>
        <taxon>Eumalacostraca</taxon>
        <taxon>Eucarida</taxon>
        <taxon>Decapoda</taxon>
        <taxon>Pleocyemata</taxon>
        <taxon>Brachyura</taxon>
        <taxon>Eubrachyura</taxon>
        <taxon>Portunoidea</taxon>
        <taxon>Portunidae</taxon>
        <taxon>Portuninae</taxon>
        <taxon>Portunus</taxon>
    </lineage>
</organism>
<comment type="caution">
    <text evidence="2">The sequence shown here is derived from an EMBL/GenBank/DDBJ whole genome shotgun (WGS) entry which is preliminary data.</text>
</comment>